<organism evidence="1 2">
    <name type="scientific">Hypothenemus hampei</name>
    <name type="common">Coffee berry borer</name>
    <dbReference type="NCBI Taxonomy" id="57062"/>
    <lineage>
        <taxon>Eukaryota</taxon>
        <taxon>Metazoa</taxon>
        <taxon>Ecdysozoa</taxon>
        <taxon>Arthropoda</taxon>
        <taxon>Hexapoda</taxon>
        <taxon>Insecta</taxon>
        <taxon>Pterygota</taxon>
        <taxon>Neoptera</taxon>
        <taxon>Endopterygota</taxon>
        <taxon>Coleoptera</taxon>
        <taxon>Polyphaga</taxon>
        <taxon>Cucujiformia</taxon>
        <taxon>Curculionidae</taxon>
        <taxon>Scolytinae</taxon>
        <taxon>Hypothenemus</taxon>
    </lineage>
</organism>
<keyword evidence="2" id="KW-1185">Reference proteome</keyword>
<evidence type="ECO:0000313" key="2">
    <source>
        <dbReference type="Proteomes" id="UP001566132"/>
    </source>
</evidence>
<name>A0ABD1E4V7_HYPHA</name>
<accession>A0ABD1E4V7</accession>
<sequence length="129" mass="15032">MLHLAEALKIEILMMIGFGERMRTQTEIAALFQAHHPDLPPLNQSIVNKGISHEKDLIMYTKIQHIFSIRMKVVQQLEQDKTVLKILKLVGSRLFKMKLVHRLLDNSDRRMEFHKSMMNLINCGQTLPD</sequence>
<dbReference type="Proteomes" id="UP001566132">
    <property type="component" value="Unassembled WGS sequence"/>
</dbReference>
<protein>
    <submittedName>
        <fullName evidence="1">Uncharacterized protein</fullName>
    </submittedName>
</protein>
<proteinExistence type="predicted"/>
<dbReference type="EMBL" id="JBDJPC010000012">
    <property type="protein sequence ID" value="KAL1489391.1"/>
    <property type="molecule type" value="Genomic_DNA"/>
</dbReference>
<dbReference type="AlphaFoldDB" id="A0ABD1E4V7"/>
<evidence type="ECO:0000313" key="1">
    <source>
        <dbReference type="EMBL" id="KAL1489391.1"/>
    </source>
</evidence>
<gene>
    <name evidence="1" type="ORF">ABEB36_014293</name>
</gene>
<comment type="caution">
    <text evidence="1">The sequence shown here is derived from an EMBL/GenBank/DDBJ whole genome shotgun (WGS) entry which is preliminary data.</text>
</comment>
<reference evidence="1 2" key="1">
    <citation type="submission" date="2024-05" db="EMBL/GenBank/DDBJ databases">
        <title>Genetic variation in Jamaican populations of the coffee berry borer (Hypothenemus hampei).</title>
        <authorList>
            <person name="Errbii M."/>
            <person name="Myrie A."/>
        </authorList>
    </citation>
    <scope>NUCLEOTIDE SEQUENCE [LARGE SCALE GENOMIC DNA]</scope>
    <source>
        <strain evidence="1">JA-Hopewell-2020-01-JO</strain>
        <tissue evidence="1">Whole body</tissue>
    </source>
</reference>